<dbReference type="PROSITE" id="PS50994">
    <property type="entry name" value="INTEGRASE"/>
    <property type="match status" value="1"/>
</dbReference>
<dbReference type="PANTHER" id="PTHR37984">
    <property type="entry name" value="PROTEIN CBG26694"/>
    <property type="match status" value="1"/>
</dbReference>
<organism evidence="3 4">
    <name type="scientific">Acropora cervicornis</name>
    <name type="common">Staghorn coral</name>
    <dbReference type="NCBI Taxonomy" id="6130"/>
    <lineage>
        <taxon>Eukaryota</taxon>
        <taxon>Metazoa</taxon>
        <taxon>Cnidaria</taxon>
        <taxon>Anthozoa</taxon>
        <taxon>Hexacorallia</taxon>
        <taxon>Scleractinia</taxon>
        <taxon>Astrocoeniina</taxon>
        <taxon>Acroporidae</taxon>
        <taxon>Acropora</taxon>
    </lineage>
</organism>
<dbReference type="Gene3D" id="3.30.420.10">
    <property type="entry name" value="Ribonuclease H-like superfamily/Ribonuclease H"/>
    <property type="match status" value="1"/>
</dbReference>
<reference evidence="3" key="2">
    <citation type="journal article" date="2023" name="Science">
        <title>Genomic signatures of disease resistance in endangered staghorn corals.</title>
        <authorList>
            <person name="Vollmer S.V."/>
            <person name="Selwyn J.D."/>
            <person name="Despard B.A."/>
            <person name="Roesel C.L."/>
        </authorList>
    </citation>
    <scope>NUCLEOTIDE SEQUENCE</scope>
    <source>
        <strain evidence="3">K2</strain>
    </source>
</reference>
<evidence type="ECO:0000259" key="2">
    <source>
        <dbReference type="PROSITE" id="PS50994"/>
    </source>
</evidence>
<proteinExistence type="predicted"/>
<dbReference type="InterPro" id="IPR012337">
    <property type="entry name" value="RNaseH-like_sf"/>
</dbReference>
<dbReference type="InterPro" id="IPR036397">
    <property type="entry name" value="RNaseH_sf"/>
</dbReference>
<feature type="compositionally biased region" description="Polar residues" evidence="1">
    <location>
        <begin position="1"/>
        <end position="15"/>
    </location>
</feature>
<evidence type="ECO:0000313" key="3">
    <source>
        <dbReference type="EMBL" id="KAK2557539.1"/>
    </source>
</evidence>
<feature type="region of interest" description="Disordered" evidence="1">
    <location>
        <begin position="1"/>
        <end position="24"/>
    </location>
</feature>
<comment type="caution">
    <text evidence="3">The sequence shown here is derived from an EMBL/GenBank/DDBJ whole genome shotgun (WGS) entry which is preliminary data.</text>
</comment>
<evidence type="ECO:0000256" key="1">
    <source>
        <dbReference type="SAM" id="MobiDB-lite"/>
    </source>
</evidence>
<dbReference type="GO" id="GO:0015074">
    <property type="term" value="P:DNA integration"/>
    <property type="evidence" value="ECO:0007669"/>
    <property type="project" value="InterPro"/>
</dbReference>
<keyword evidence="4" id="KW-1185">Reference proteome</keyword>
<dbReference type="EMBL" id="JARQWQ010000049">
    <property type="protein sequence ID" value="KAK2557539.1"/>
    <property type="molecule type" value="Genomic_DNA"/>
</dbReference>
<dbReference type="AlphaFoldDB" id="A0AAD9V185"/>
<reference evidence="3" key="1">
    <citation type="journal article" date="2023" name="G3 (Bethesda)">
        <title>Whole genome assembly and annotation of the endangered Caribbean coral Acropora cervicornis.</title>
        <authorList>
            <person name="Selwyn J.D."/>
            <person name="Vollmer S.V."/>
        </authorList>
    </citation>
    <scope>NUCLEOTIDE SEQUENCE</scope>
    <source>
        <strain evidence="3">K2</strain>
    </source>
</reference>
<accession>A0AAD9V185</accession>
<protein>
    <submittedName>
        <fullName evidence="3">KRAB-A domain-containing protein 2</fullName>
    </submittedName>
</protein>
<evidence type="ECO:0000313" key="4">
    <source>
        <dbReference type="Proteomes" id="UP001249851"/>
    </source>
</evidence>
<feature type="domain" description="Integrase catalytic" evidence="2">
    <location>
        <begin position="18"/>
        <end position="186"/>
    </location>
</feature>
<name>A0AAD9V185_ACRCE</name>
<dbReference type="SUPFAM" id="SSF53098">
    <property type="entry name" value="Ribonuclease H-like"/>
    <property type="match status" value="1"/>
</dbReference>
<gene>
    <name evidence="3" type="ORF">P5673_020292</name>
</gene>
<dbReference type="Proteomes" id="UP001249851">
    <property type="component" value="Unassembled WGS sequence"/>
</dbReference>
<dbReference type="Pfam" id="PF00665">
    <property type="entry name" value="rve"/>
    <property type="match status" value="1"/>
</dbReference>
<dbReference type="InterPro" id="IPR050951">
    <property type="entry name" value="Retrovirus_Pol_polyprotein"/>
</dbReference>
<dbReference type="GO" id="GO:0003676">
    <property type="term" value="F:nucleic acid binding"/>
    <property type="evidence" value="ECO:0007669"/>
    <property type="project" value="InterPro"/>
</dbReference>
<dbReference type="InterPro" id="IPR001584">
    <property type="entry name" value="Integrase_cat-core"/>
</dbReference>
<sequence length="198" mass="22840">MNSSTNYNAKFTNKATPKPVTPKHVQSQHQIDLIDLSKDPVKNNGKVYKYVLSVIDIFSRFLWLVALESKSISHVVRVLQTVYDQPGPPDGLQSDRGTEFESKLRSMCESYKIRMIKSRPYHPQSLGKVERSHRSLKKKIMYDFINLGKKGVNWASNLASYSHILKEESKEELGWKSPFEVYFGRKSNIHPGIVRKRD</sequence>
<dbReference type="PANTHER" id="PTHR37984:SF15">
    <property type="entry name" value="INTEGRASE CATALYTIC DOMAIN-CONTAINING PROTEIN"/>
    <property type="match status" value="1"/>
</dbReference>